<reference evidence="10 11" key="1">
    <citation type="journal article" date="2019" name="Int. J. Syst. Evol. Microbiol.">
        <title>The Global Catalogue of Microorganisms (GCM) 10K type strain sequencing project: providing services to taxonomists for standard genome sequencing and annotation.</title>
        <authorList>
            <consortium name="The Broad Institute Genomics Platform"/>
            <consortium name="The Broad Institute Genome Sequencing Center for Infectious Disease"/>
            <person name="Wu L."/>
            <person name="Ma J."/>
        </authorList>
    </citation>
    <scope>NUCLEOTIDE SEQUENCE [LARGE SCALE GENOMIC DNA]</scope>
    <source>
        <strain evidence="10 11">JCM 10671</strain>
    </source>
</reference>
<dbReference type="InterPro" id="IPR046373">
    <property type="entry name" value="Acyl-CoA_Oxase/DH_mid-dom_sf"/>
</dbReference>
<dbReference type="Pfam" id="PF00441">
    <property type="entry name" value="Acyl-CoA_dh_1"/>
    <property type="match status" value="1"/>
</dbReference>
<dbReference type="InterPro" id="IPR013786">
    <property type="entry name" value="AcylCoA_DH/ox_N"/>
</dbReference>
<evidence type="ECO:0000259" key="8">
    <source>
        <dbReference type="Pfam" id="PF02770"/>
    </source>
</evidence>
<keyword evidence="5 6" id="KW-0560">Oxidoreductase</keyword>
<dbReference type="CDD" id="cd00567">
    <property type="entry name" value="ACAD"/>
    <property type="match status" value="1"/>
</dbReference>
<evidence type="ECO:0000313" key="10">
    <source>
        <dbReference type="EMBL" id="GAA0612419.1"/>
    </source>
</evidence>
<evidence type="ECO:0000259" key="9">
    <source>
        <dbReference type="Pfam" id="PF02771"/>
    </source>
</evidence>
<dbReference type="Gene3D" id="2.40.110.10">
    <property type="entry name" value="Butyryl-CoA Dehydrogenase, subunit A, domain 2"/>
    <property type="match status" value="1"/>
</dbReference>
<dbReference type="InterPro" id="IPR009075">
    <property type="entry name" value="AcylCo_DH/oxidase_C"/>
</dbReference>
<dbReference type="RefSeq" id="WP_344602843.1">
    <property type="nucleotide sequence ID" value="NZ_BAAAHE010000008.1"/>
</dbReference>
<dbReference type="InterPro" id="IPR006091">
    <property type="entry name" value="Acyl-CoA_Oxase/DH_mid-dom"/>
</dbReference>
<dbReference type="Pfam" id="PF02770">
    <property type="entry name" value="Acyl-CoA_dh_M"/>
    <property type="match status" value="1"/>
</dbReference>
<dbReference type="PANTHER" id="PTHR43884:SF20">
    <property type="entry name" value="ACYL-COA DEHYDROGENASE FADE28"/>
    <property type="match status" value="1"/>
</dbReference>
<keyword evidence="11" id="KW-1185">Reference proteome</keyword>
<evidence type="ECO:0000256" key="6">
    <source>
        <dbReference type="RuleBase" id="RU362125"/>
    </source>
</evidence>
<comment type="caution">
    <text evidence="10">The sequence shown here is derived from an EMBL/GenBank/DDBJ whole genome shotgun (WGS) entry which is preliminary data.</text>
</comment>
<dbReference type="Proteomes" id="UP001500957">
    <property type="component" value="Unassembled WGS sequence"/>
</dbReference>
<organism evidence="10 11">
    <name type="scientific">Sporichthya brevicatena</name>
    <dbReference type="NCBI Taxonomy" id="171442"/>
    <lineage>
        <taxon>Bacteria</taxon>
        <taxon>Bacillati</taxon>
        <taxon>Actinomycetota</taxon>
        <taxon>Actinomycetes</taxon>
        <taxon>Sporichthyales</taxon>
        <taxon>Sporichthyaceae</taxon>
        <taxon>Sporichthya</taxon>
    </lineage>
</organism>
<dbReference type="Pfam" id="PF02771">
    <property type="entry name" value="Acyl-CoA_dh_N"/>
    <property type="match status" value="1"/>
</dbReference>
<feature type="domain" description="Acyl-CoA dehydrogenase/oxidase C-terminal" evidence="7">
    <location>
        <begin position="221"/>
        <end position="367"/>
    </location>
</feature>
<dbReference type="InterPro" id="IPR009100">
    <property type="entry name" value="AcylCoA_DH/oxidase_NM_dom_sf"/>
</dbReference>
<proteinExistence type="inferred from homology"/>
<evidence type="ECO:0000256" key="2">
    <source>
        <dbReference type="ARBA" id="ARBA00009347"/>
    </source>
</evidence>
<evidence type="ECO:0000256" key="1">
    <source>
        <dbReference type="ARBA" id="ARBA00001974"/>
    </source>
</evidence>
<dbReference type="PANTHER" id="PTHR43884">
    <property type="entry name" value="ACYL-COA DEHYDROGENASE"/>
    <property type="match status" value="1"/>
</dbReference>
<dbReference type="EMBL" id="BAAAHE010000008">
    <property type="protein sequence ID" value="GAA0612419.1"/>
    <property type="molecule type" value="Genomic_DNA"/>
</dbReference>
<dbReference type="SUPFAM" id="SSF47203">
    <property type="entry name" value="Acyl-CoA dehydrogenase C-terminal domain-like"/>
    <property type="match status" value="1"/>
</dbReference>
<evidence type="ECO:0000313" key="11">
    <source>
        <dbReference type="Proteomes" id="UP001500957"/>
    </source>
</evidence>
<comment type="similarity">
    <text evidence="2 6">Belongs to the acyl-CoA dehydrogenase family.</text>
</comment>
<dbReference type="InterPro" id="IPR037069">
    <property type="entry name" value="AcylCoA_DH/ox_N_sf"/>
</dbReference>
<feature type="domain" description="Acyl-CoA oxidase/dehydrogenase middle" evidence="8">
    <location>
        <begin position="122"/>
        <end position="196"/>
    </location>
</feature>
<dbReference type="Gene3D" id="1.20.140.10">
    <property type="entry name" value="Butyryl-CoA Dehydrogenase, subunit A, domain 3"/>
    <property type="match status" value="1"/>
</dbReference>
<keyword evidence="4 6" id="KW-0274">FAD</keyword>
<sequence length="370" mass="39165">MIEIVSPERAELVQLVRTFLDARSPLSEVRRWSERGTYDPAVWEQMSKELELPALAIPEEYGGMGFGPVELGLVMEELGRGLYNGPYLASAGLAASALLQSADSSSCTRYLPRIATGELRGCLAFAEPGSSWNGADPCTRAVDGNDGPVLHGTKTFVVGGLESDVIITSAADPTTGGTTLFAVESTSPGVTRTAMPTLDLTRPLTQIDFEAAPASRIGRPGEGADTLSRVLSVGAILLAAEQLGGSARCLEMAVEYAKIREQFGRPIGSFQAVKHRCVDMLVDVEASRSAVLLALTALANDSDFTAEAALARAQCSEAFSRVAAANVAVHGGIGFTWEHDAHLFLKRAKSSEQLLGSPSVHREVLASTFL</sequence>
<name>A0ABN1GIS2_9ACTN</name>
<keyword evidence="3 6" id="KW-0285">Flavoprotein</keyword>
<dbReference type="SUPFAM" id="SSF56645">
    <property type="entry name" value="Acyl-CoA dehydrogenase NM domain-like"/>
    <property type="match status" value="1"/>
</dbReference>
<accession>A0ABN1GIS2</accession>
<protein>
    <submittedName>
        <fullName evidence="10">Acyl-CoA dehydrogenase family protein</fullName>
    </submittedName>
</protein>
<dbReference type="Gene3D" id="1.10.540.10">
    <property type="entry name" value="Acyl-CoA dehydrogenase/oxidase, N-terminal domain"/>
    <property type="match status" value="1"/>
</dbReference>
<feature type="domain" description="Acyl-CoA dehydrogenase/oxidase N-terminal" evidence="9">
    <location>
        <begin position="7"/>
        <end position="118"/>
    </location>
</feature>
<evidence type="ECO:0000256" key="5">
    <source>
        <dbReference type="ARBA" id="ARBA00023002"/>
    </source>
</evidence>
<gene>
    <name evidence="10" type="ORF">GCM10009547_13050</name>
</gene>
<evidence type="ECO:0000256" key="3">
    <source>
        <dbReference type="ARBA" id="ARBA00022630"/>
    </source>
</evidence>
<comment type="cofactor">
    <cofactor evidence="1 6">
        <name>FAD</name>
        <dbReference type="ChEBI" id="CHEBI:57692"/>
    </cofactor>
</comment>
<dbReference type="InterPro" id="IPR036250">
    <property type="entry name" value="AcylCo_DH-like_C"/>
</dbReference>
<evidence type="ECO:0000256" key="4">
    <source>
        <dbReference type="ARBA" id="ARBA00022827"/>
    </source>
</evidence>
<evidence type="ECO:0000259" key="7">
    <source>
        <dbReference type="Pfam" id="PF00441"/>
    </source>
</evidence>